<feature type="transmembrane region" description="Helical" evidence="8">
    <location>
        <begin position="171"/>
        <end position="190"/>
    </location>
</feature>
<evidence type="ECO:0000256" key="8">
    <source>
        <dbReference type="SAM" id="Phobius"/>
    </source>
</evidence>
<keyword evidence="6 8" id="KW-0472">Membrane</keyword>
<dbReference type="InterPro" id="IPR023271">
    <property type="entry name" value="Aquaporin-like"/>
</dbReference>
<gene>
    <name evidence="9" type="ORF">D1832_05085</name>
</gene>
<evidence type="ECO:0000256" key="5">
    <source>
        <dbReference type="ARBA" id="ARBA00022989"/>
    </source>
</evidence>
<keyword evidence="5 8" id="KW-1133">Transmembrane helix</keyword>
<evidence type="ECO:0000256" key="3">
    <source>
        <dbReference type="ARBA" id="ARBA00022448"/>
    </source>
</evidence>
<evidence type="ECO:0000256" key="6">
    <source>
        <dbReference type="ARBA" id="ARBA00023136"/>
    </source>
</evidence>
<dbReference type="GO" id="GO:0005886">
    <property type="term" value="C:plasma membrane"/>
    <property type="evidence" value="ECO:0007669"/>
    <property type="project" value="TreeGrafter"/>
</dbReference>
<feature type="transmembrane region" description="Helical" evidence="8">
    <location>
        <begin position="41"/>
        <end position="59"/>
    </location>
</feature>
<dbReference type="Gene3D" id="1.20.1080.10">
    <property type="entry name" value="Glycerol uptake facilitator protein"/>
    <property type="match status" value="1"/>
</dbReference>
<evidence type="ECO:0000256" key="7">
    <source>
        <dbReference type="RuleBase" id="RU000477"/>
    </source>
</evidence>
<comment type="subcellular location">
    <subcellularLocation>
        <location evidence="1">Membrane</location>
        <topology evidence="1">Multi-pass membrane protein</topology>
    </subcellularLocation>
</comment>
<evidence type="ECO:0000313" key="9">
    <source>
        <dbReference type="EMBL" id="RHW46613.1"/>
    </source>
</evidence>
<proteinExistence type="inferred from homology"/>
<dbReference type="RefSeq" id="WP_118912896.1">
    <property type="nucleotide sequence ID" value="NZ_CBCRVH010000003.1"/>
</dbReference>
<keyword evidence="3 7" id="KW-0813">Transport</keyword>
<accession>A0A417Z7L5</accession>
<comment type="similarity">
    <text evidence="2 7">Belongs to the MIP/aquaporin (TC 1.A.8) family.</text>
</comment>
<feature type="transmembrane region" description="Helical" evidence="8">
    <location>
        <begin position="139"/>
        <end position="159"/>
    </location>
</feature>
<evidence type="ECO:0000256" key="1">
    <source>
        <dbReference type="ARBA" id="ARBA00004141"/>
    </source>
</evidence>
<dbReference type="PRINTS" id="PR00783">
    <property type="entry name" value="MINTRINSICP"/>
</dbReference>
<sequence length="241" mass="25025">MSLGQVFLSEVVGTAILIVLGVGVVANVLLPKNGGFGGGPLMINIGWGFAVFSGVFAAYKSGAHLNPAVTLGMWASGADTYAKGVDITAASTLTYVAAQFVGGFIGAVVVWMAYKKQFDEHEDAPTNVFSTSATVRSPFWNVMTEVVGTFVLVFTILVFAKTPSQAGPLNVAFLVVAIGVSLGGPTGYAINPARDLAPRLAHFLLPIPNKDDSNWSYAWVPVVGPVIGGLIAGFAANLYIG</sequence>
<dbReference type="Proteomes" id="UP000285376">
    <property type="component" value="Unassembled WGS sequence"/>
</dbReference>
<organism evidence="9 10">
    <name type="scientific">Dermacoccus abyssi</name>
    <dbReference type="NCBI Taxonomy" id="322596"/>
    <lineage>
        <taxon>Bacteria</taxon>
        <taxon>Bacillati</taxon>
        <taxon>Actinomycetota</taxon>
        <taxon>Actinomycetes</taxon>
        <taxon>Micrococcales</taxon>
        <taxon>Dermacoccaceae</taxon>
        <taxon>Dermacoccus</taxon>
    </lineage>
</organism>
<dbReference type="AlphaFoldDB" id="A0A417Z7L5"/>
<protein>
    <submittedName>
        <fullName evidence="9">Aquaporin family protein</fullName>
    </submittedName>
</protein>
<dbReference type="PANTHER" id="PTHR43829">
    <property type="entry name" value="AQUAPORIN OR AQUAGLYCEROPORIN RELATED"/>
    <property type="match status" value="1"/>
</dbReference>
<keyword evidence="4 7" id="KW-0812">Transmembrane</keyword>
<feature type="transmembrane region" description="Helical" evidence="8">
    <location>
        <begin position="218"/>
        <end position="240"/>
    </location>
</feature>
<evidence type="ECO:0000256" key="4">
    <source>
        <dbReference type="ARBA" id="ARBA00022692"/>
    </source>
</evidence>
<reference evidence="9 10" key="1">
    <citation type="submission" date="2018-08" db="EMBL/GenBank/DDBJ databases">
        <title>Whole genome sequence analysis of Dermacoccus abyssi bacteria isolated from Deep Mariana trench Micromonospora spp reveals genes involved in the environmental adaptation and production of secondary metabolites.</title>
        <authorList>
            <person name="Abdel-Mageed W.M."/>
            <person name="Lehri B."/>
            <person name="Nouioui I."/>
            <person name="Goodfellow I."/>
            <person name="Jaspars M."/>
            <person name="Karlyshev A."/>
        </authorList>
    </citation>
    <scope>NUCLEOTIDE SEQUENCE [LARGE SCALE GENOMIC DNA]</scope>
    <source>
        <strain evidence="9 10">MT1.1</strain>
    </source>
</reference>
<evidence type="ECO:0000313" key="10">
    <source>
        <dbReference type="Proteomes" id="UP000285376"/>
    </source>
</evidence>
<dbReference type="Pfam" id="PF00230">
    <property type="entry name" value="MIP"/>
    <property type="match status" value="1"/>
</dbReference>
<evidence type="ECO:0000256" key="2">
    <source>
        <dbReference type="ARBA" id="ARBA00006175"/>
    </source>
</evidence>
<feature type="transmembrane region" description="Helical" evidence="8">
    <location>
        <begin position="94"/>
        <end position="114"/>
    </location>
</feature>
<name>A0A417Z7L5_9MICO</name>
<dbReference type="PANTHER" id="PTHR43829:SF9">
    <property type="entry name" value="AQUAPORIN-9"/>
    <property type="match status" value="1"/>
</dbReference>
<dbReference type="GO" id="GO:0015254">
    <property type="term" value="F:glycerol channel activity"/>
    <property type="evidence" value="ECO:0007669"/>
    <property type="project" value="TreeGrafter"/>
</dbReference>
<dbReference type="PROSITE" id="PS00221">
    <property type="entry name" value="MIP"/>
    <property type="match status" value="1"/>
</dbReference>
<dbReference type="EMBL" id="QWLM01000004">
    <property type="protein sequence ID" value="RHW46613.1"/>
    <property type="molecule type" value="Genomic_DNA"/>
</dbReference>
<dbReference type="InterPro" id="IPR000425">
    <property type="entry name" value="MIP"/>
</dbReference>
<comment type="caution">
    <text evidence="9">The sequence shown here is derived from an EMBL/GenBank/DDBJ whole genome shotgun (WGS) entry which is preliminary data.</text>
</comment>
<feature type="transmembrane region" description="Helical" evidence="8">
    <location>
        <begin position="6"/>
        <end position="29"/>
    </location>
</feature>
<dbReference type="SUPFAM" id="SSF81338">
    <property type="entry name" value="Aquaporin-like"/>
    <property type="match status" value="1"/>
</dbReference>
<dbReference type="InterPro" id="IPR022357">
    <property type="entry name" value="MIP_CS"/>
</dbReference>
<dbReference type="InterPro" id="IPR050363">
    <property type="entry name" value="MIP/Aquaporin"/>
</dbReference>